<protein>
    <submittedName>
        <fullName evidence="1">Uncharacterized protein</fullName>
    </submittedName>
</protein>
<dbReference type="EnsemblPlants" id="Bra007948.1">
    <property type="protein sequence ID" value="Bra007948.1-P"/>
    <property type="gene ID" value="Bra007948"/>
</dbReference>
<dbReference type="OMA" id="NQKNWSR"/>
<dbReference type="HOGENOM" id="CLU_1436323_0_0_1"/>
<evidence type="ECO:0000313" key="1">
    <source>
        <dbReference type="EnsemblPlants" id="Bra007948.1-P"/>
    </source>
</evidence>
<reference evidence="1 2" key="1">
    <citation type="journal article" date="2011" name="Nat. Genet.">
        <title>The genome of the mesopolyploid crop species Brassica rapa.</title>
        <authorList>
            <consortium name="Brassica rapa Genome Sequencing Project Consortium"/>
            <person name="Wang X."/>
            <person name="Wang H."/>
            <person name="Wang J."/>
            <person name="Sun R."/>
            <person name="Wu J."/>
            <person name="Liu S."/>
            <person name="Bai Y."/>
            <person name="Mun J.H."/>
            <person name="Bancroft I."/>
            <person name="Cheng F."/>
            <person name="Huang S."/>
            <person name="Li X."/>
            <person name="Hua W."/>
            <person name="Wang J."/>
            <person name="Wang X."/>
            <person name="Freeling M."/>
            <person name="Pires J.C."/>
            <person name="Paterson A.H."/>
            <person name="Chalhoub B."/>
            <person name="Wang B."/>
            <person name="Hayward A."/>
            <person name="Sharpe A.G."/>
            <person name="Park B.S."/>
            <person name="Weisshaar B."/>
            <person name="Liu B."/>
            <person name="Li B."/>
            <person name="Liu B."/>
            <person name="Tong C."/>
            <person name="Song C."/>
            <person name="Duran C."/>
            <person name="Peng C."/>
            <person name="Geng C."/>
            <person name="Koh C."/>
            <person name="Lin C."/>
            <person name="Edwards D."/>
            <person name="Mu D."/>
            <person name="Shen D."/>
            <person name="Soumpourou E."/>
            <person name="Li F."/>
            <person name="Fraser F."/>
            <person name="Conant G."/>
            <person name="Lassalle G."/>
            <person name="King G.J."/>
            <person name="Bonnema G."/>
            <person name="Tang H."/>
            <person name="Wang H."/>
            <person name="Belcram H."/>
            <person name="Zhou H."/>
            <person name="Hirakawa H."/>
            <person name="Abe H."/>
            <person name="Guo H."/>
            <person name="Wang H."/>
            <person name="Jin H."/>
            <person name="Parkin I.A."/>
            <person name="Batley J."/>
            <person name="Kim J.S."/>
            <person name="Just J."/>
            <person name="Li J."/>
            <person name="Xu J."/>
            <person name="Deng J."/>
            <person name="Kim J.A."/>
            <person name="Li J."/>
            <person name="Yu J."/>
            <person name="Meng J."/>
            <person name="Wang J."/>
            <person name="Min J."/>
            <person name="Poulain J."/>
            <person name="Wang J."/>
            <person name="Hatakeyama K."/>
            <person name="Wu K."/>
            <person name="Wang L."/>
            <person name="Fang L."/>
            <person name="Trick M."/>
            <person name="Links M.G."/>
            <person name="Zhao M."/>
            <person name="Jin M."/>
            <person name="Ramchiary N."/>
            <person name="Drou N."/>
            <person name="Berkman P.J."/>
            <person name="Cai Q."/>
            <person name="Huang Q."/>
            <person name="Li R."/>
            <person name="Tabata S."/>
            <person name="Cheng S."/>
            <person name="Zhang S."/>
            <person name="Zhang S."/>
            <person name="Huang S."/>
            <person name="Sato S."/>
            <person name="Sun S."/>
            <person name="Kwon S.J."/>
            <person name="Choi S.R."/>
            <person name="Lee T.H."/>
            <person name="Fan W."/>
            <person name="Zhao X."/>
            <person name="Tan X."/>
            <person name="Xu X."/>
            <person name="Wang Y."/>
            <person name="Qiu Y."/>
            <person name="Yin Y."/>
            <person name="Li Y."/>
            <person name="Du Y."/>
            <person name="Liao Y."/>
            <person name="Lim Y."/>
            <person name="Narusaka Y."/>
            <person name="Wang Y."/>
            <person name="Wang Z."/>
            <person name="Li Z."/>
            <person name="Wang Z."/>
            <person name="Xiong Z."/>
            <person name="Zhang Z."/>
        </authorList>
    </citation>
    <scope>NUCLEOTIDE SEQUENCE [LARGE SCALE GENOMIC DNA]</scope>
    <source>
        <strain evidence="1 2">cv. Chiifu-401-42</strain>
    </source>
</reference>
<reference evidence="1" key="3">
    <citation type="submission" date="2023-03" db="UniProtKB">
        <authorList>
            <consortium name="EnsemblPlants"/>
        </authorList>
    </citation>
    <scope>IDENTIFICATION</scope>
    <source>
        <strain evidence="1">cv. Chiifu-401-42</strain>
    </source>
</reference>
<sequence>MDFTNWRFSNPSSCKYQPLEVDFSPTMKRPSSESIMGFNADLLSFQEDRNQKNWSRKYQDAINFTKPAKPTLFMESLQRIQFGSTQSYRWKPGYYINHPEDIPDIVSFTCTQGIRRIFIYTNLPYLAACTLNALKEFFQVISQDQRPYYPSRRFRVISGRPLNRGIIQKFSRYKIIQVSPFEGSNRANG</sequence>
<name>M4CUQ3_BRACM</name>
<reference evidence="1 2" key="2">
    <citation type="journal article" date="2018" name="Hortic Res">
        <title>Improved Brassica rapa reference genome by single-molecule sequencing and chromosome conformation capture technologies.</title>
        <authorList>
            <person name="Zhang L."/>
            <person name="Cai X."/>
            <person name="Wu J."/>
            <person name="Liu M."/>
            <person name="Grob S."/>
            <person name="Cheng F."/>
            <person name="Liang J."/>
            <person name="Cai C."/>
            <person name="Liu Z."/>
            <person name="Liu B."/>
            <person name="Wang F."/>
            <person name="Li S."/>
            <person name="Liu F."/>
            <person name="Li X."/>
            <person name="Cheng L."/>
            <person name="Yang W."/>
            <person name="Li M.H."/>
            <person name="Grossniklaus U."/>
            <person name="Zheng H."/>
            <person name="Wang X."/>
        </authorList>
    </citation>
    <scope>NUCLEOTIDE SEQUENCE [LARGE SCALE GENOMIC DNA]</scope>
    <source>
        <strain evidence="1 2">cv. Chiifu-401-42</strain>
    </source>
</reference>
<keyword evidence="2" id="KW-1185">Reference proteome</keyword>
<evidence type="ECO:0000313" key="2">
    <source>
        <dbReference type="Proteomes" id="UP000011750"/>
    </source>
</evidence>
<dbReference type="Proteomes" id="UP000011750">
    <property type="component" value="Chromosome A02"/>
</dbReference>
<accession>M4CUQ3</accession>
<dbReference type="InParanoid" id="M4CUQ3"/>
<organism evidence="1 2">
    <name type="scientific">Brassica campestris</name>
    <name type="common">Field mustard</name>
    <dbReference type="NCBI Taxonomy" id="3711"/>
    <lineage>
        <taxon>Eukaryota</taxon>
        <taxon>Viridiplantae</taxon>
        <taxon>Streptophyta</taxon>
        <taxon>Embryophyta</taxon>
        <taxon>Tracheophyta</taxon>
        <taxon>Spermatophyta</taxon>
        <taxon>Magnoliopsida</taxon>
        <taxon>eudicotyledons</taxon>
        <taxon>Gunneridae</taxon>
        <taxon>Pentapetalae</taxon>
        <taxon>rosids</taxon>
        <taxon>malvids</taxon>
        <taxon>Brassicales</taxon>
        <taxon>Brassicaceae</taxon>
        <taxon>Brassiceae</taxon>
        <taxon>Brassica</taxon>
    </lineage>
</organism>
<dbReference type="AlphaFoldDB" id="M4CUQ3"/>
<proteinExistence type="predicted"/>
<dbReference type="Gramene" id="Bra007948.1">
    <property type="protein sequence ID" value="Bra007948.1-P"/>
    <property type="gene ID" value="Bra007948"/>
</dbReference>